<dbReference type="GeneID" id="85228698"/>
<sequence>MKEYKKEGPVMIVHGPEPFDNGFAKTMAEKTKPSVIIAAGIMARTAAEESGLKVVCPGIPPSAIINSVPPKMPLFLVNSGKNEESGRIFGEIVAGRINPRGLLHIENGLKGSIIYNWDFGDPELLNYLFEVTGFEIRNVSSGDGSACVSGNIKRIRGCVAGEPVFVNGIVIGQATASEVIIEVFEDNIRAVSGILIKEHGIEKLLRRGKPNPGDLWCKSGAIRNKSARSVNPENKSGNICVVDHSAHECYEKTDENTAGILSVGDDTTAVCCHICSHLGIPVFGVTDGDCDHIVPESYPPNSVIISLNGERDDDVGVEIVEKFGLPCVYGWNEFVESVLLYLGKRAERVFDGR</sequence>
<dbReference type="AlphaFoldDB" id="A0AA97FA31"/>
<dbReference type="RefSeq" id="WP_317136921.1">
    <property type="nucleotide sequence ID" value="NZ_CP043875.1"/>
</dbReference>
<evidence type="ECO:0000313" key="2">
    <source>
        <dbReference type="Proteomes" id="UP001301797"/>
    </source>
</evidence>
<dbReference type="Pfam" id="PF09890">
    <property type="entry name" value="DUF2117"/>
    <property type="match status" value="1"/>
</dbReference>
<dbReference type="KEGG" id="mefw:F1737_00975"/>
<accession>A0AA97FA31</accession>
<dbReference type="EMBL" id="CP043875">
    <property type="protein sequence ID" value="WOF15352.1"/>
    <property type="molecule type" value="Genomic_DNA"/>
</dbReference>
<dbReference type="Proteomes" id="UP001301797">
    <property type="component" value="Chromosome"/>
</dbReference>
<dbReference type="InterPro" id="IPR012032">
    <property type="entry name" value="UCP006598"/>
</dbReference>
<gene>
    <name evidence="1" type="ORF">F1737_00975</name>
</gene>
<proteinExistence type="predicted"/>
<keyword evidence="2" id="KW-1185">Reference proteome</keyword>
<organism evidence="1 2">
    <name type="scientific">Methanochimaera problematica</name>
    <dbReference type="NCBI Taxonomy" id="2609417"/>
    <lineage>
        <taxon>Archaea</taxon>
        <taxon>Methanobacteriati</taxon>
        <taxon>Methanobacteriota</taxon>
        <taxon>Stenosarchaea group</taxon>
        <taxon>Methanomicrobia</taxon>
        <taxon>Methanomicrobiales</taxon>
        <taxon>Methanomicrobiaceae</taxon>
        <taxon>Methanochimaera</taxon>
    </lineage>
</organism>
<reference evidence="1 2" key="1">
    <citation type="submission" date="2019-09" db="EMBL/GenBank/DDBJ databases">
        <title>The complete genome of Methanoplanus sp. FWC-SCC4.</title>
        <authorList>
            <person name="Chen S.-C."/>
            <person name="Zhou Y.-Z."/>
            <person name="Lai M.-C."/>
        </authorList>
    </citation>
    <scope>NUCLEOTIDE SEQUENCE [LARGE SCALE GENOMIC DNA]</scope>
    <source>
        <strain evidence="1 2">FWC-SCC4</strain>
    </source>
</reference>
<evidence type="ECO:0000313" key="1">
    <source>
        <dbReference type="EMBL" id="WOF15352.1"/>
    </source>
</evidence>
<protein>
    <submittedName>
        <fullName evidence="1">DUF2117 domain-containing protein</fullName>
    </submittedName>
</protein>
<name>A0AA97FA31_9EURY</name>